<organism evidence="10 11">
    <name type="scientific">Oncorhynchus mykiss</name>
    <name type="common">Rainbow trout</name>
    <name type="synonym">Salmo gairdneri</name>
    <dbReference type="NCBI Taxonomy" id="8022"/>
    <lineage>
        <taxon>Eukaryota</taxon>
        <taxon>Metazoa</taxon>
        <taxon>Chordata</taxon>
        <taxon>Craniata</taxon>
        <taxon>Vertebrata</taxon>
        <taxon>Euteleostomi</taxon>
        <taxon>Actinopterygii</taxon>
        <taxon>Neopterygii</taxon>
        <taxon>Teleostei</taxon>
        <taxon>Protacanthopterygii</taxon>
        <taxon>Salmoniformes</taxon>
        <taxon>Salmonidae</taxon>
        <taxon>Salmoninae</taxon>
        <taxon>Oncorhynchus</taxon>
    </lineage>
</organism>
<dbReference type="GO" id="GO:0046872">
    <property type="term" value="F:metal ion binding"/>
    <property type="evidence" value="ECO:0007669"/>
    <property type="project" value="UniProtKB-KW"/>
</dbReference>
<evidence type="ECO:0000256" key="5">
    <source>
        <dbReference type="ARBA" id="ARBA00023134"/>
    </source>
</evidence>
<feature type="binding site" evidence="9">
    <location>
        <position position="119"/>
    </location>
    <ligand>
        <name>Mn(2+)</name>
        <dbReference type="ChEBI" id="CHEBI:29035"/>
        <label>1</label>
    </ligand>
</feature>
<keyword evidence="4 8" id="KW-0547">Nucleotide-binding</keyword>
<dbReference type="Proteomes" id="UP000193380">
    <property type="component" value="Unassembled WGS sequence"/>
</dbReference>
<dbReference type="GO" id="GO:0005525">
    <property type="term" value="F:GTP binding"/>
    <property type="evidence" value="ECO:0007669"/>
    <property type="project" value="UniProtKB-KW"/>
</dbReference>
<accession>A0A060YI62</accession>
<dbReference type="GO" id="GO:0005634">
    <property type="term" value="C:nucleus"/>
    <property type="evidence" value="ECO:0007669"/>
    <property type="project" value="TreeGrafter"/>
</dbReference>
<sequence length="337" mass="36787">MSRSYNDELQYLDKIDKNCWRIKKGFVPNMQVEGVFYVNESLEKLMFEELRNACKGGGFGGFLPAMKQIGNVAALPGIVHRSIGLPDCHSGYGFAIGNMAAFDMSDPNAVVSPGGVGFDINCGVRLLRTNLDEGDVQPVKEQLAQALFDHIPVGVGSKGVIPMTAKHQYTNTLLSTDTNTLLSADTNTPIPCCLQTPIPCCLQAPIHQYPAIYNDLSLFQLGTLGAGNHYAEIQVVDEIYNDYAAKKMGIDHKGQVCVMIHSGSRGLGHQVATDALVAMEKAMKRDKIQVNDRQLACARIFSEEGQDYLKGMAAAGNYAWVNRSSMTFLTRQVTDPT</sequence>
<comment type="catalytic activity">
    <reaction evidence="7">
        <text>a 3'-end 3'-phospho-ribonucleotide-RNA + a 5'-end dephospho-ribonucleoside-RNA + GTP = a ribonucleotidyl-ribonucleotide-RNA + GMP + diphosphate</text>
        <dbReference type="Rhea" id="RHEA:68076"/>
        <dbReference type="Rhea" id="RHEA-COMP:10463"/>
        <dbReference type="Rhea" id="RHEA-COMP:13936"/>
        <dbReference type="Rhea" id="RHEA-COMP:17355"/>
        <dbReference type="ChEBI" id="CHEBI:33019"/>
        <dbReference type="ChEBI" id="CHEBI:37565"/>
        <dbReference type="ChEBI" id="CHEBI:58115"/>
        <dbReference type="ChEBI" id="CHEBI:83062"/>
        <dbReference type="ChEBI" id="CHEBI:138284"/>
        <dbReference type="ChEBI" id="CHEBI:173118"/>
        <dbReference type="EC" id="6.5.1.8"/>
    </reaction>
</comment>
<dbReference type="PaxDb" id="8022-A0A060YI62"/>
<evidence type="ECO:0000313" key="11">
    <source>
        <dbReference type="Proteomes" id="UP000193380"/>
    </source>
</evidence>
<evidence type="ECO:0000256" key="9">
    <source>
        <dbReference type="PIRSR" id="PIRSR601233-3"/>
    </source>
</evidence>
<comment type="cofactor">
    <cofactor evidence="9">
        <name>Mn(2+)</name>
        <dbReference type="ChEBI" id="CHEBI:29035"/>
    </cofactor>
    <text evidence="9">Binds 2 manganese ions per subunit.</text>
</comment>
<name>A0A060YI62_ONCMY</name>
<dbReference type="Gene3D" id="3.90.1860.10">
    <property type="entry name" value="tRNA-splicing ligase RtcB"/>
    <property type="match status" value="1"/>
</dbReference>
<feature type="binding site" evidence="8">
    <location>
        <begin position="228"/>
        <end position="232"/>
    </location>
    <ligand>
        <name>GMP</name>
        <dbReference type="ChEBI" id="CHEBI:58115"/>
    </ligand>
</feature>
<dbReference type="InterPro" id="IPR001233">
    <property type="entry name" value="RtcB"/>
</dbReference>
<evidence type="ECO:0000256" key="6">
    <source>
        <dbReference type="ARBA" id="ARBA00023211"/>
    </source>
</evidence>
<protein>
    <recommendedName>
        <fullName evidence="1">3'-phosphate/5'-hydroxy nucleic acid ligase</fullName>
        <ecNumber evidence="1">6.5.1.8</ecNumber>
    </recommendedName>
</protein>
<evidence type="ECO:0000256" key="1">
    <source>
        <dbReference type="ARBA" id="ARBA00012726"/>
    </source>
</evidence>
<feature type="binding site" evidence="9">
    <location>
        <position position="229"/>
    </location>
    <ligand>
        <name>Mn(2+)</name>
        <dbReference type="ChEBI" id="CHEBI:29035"/>
        <label>1</label>
    </ligand>
</feature>
<keyword evidence="2" id="KW-0436">Ligase</keyword>
<reference evidence="10" key="1">
    <citation type="journal article" date="2014" name="Nat. Commun.">
        <title>The rainbow trout genome provides novel insights into evolution after whole-genome duplication in vertebrates.</title>
        <authorList>
            <person name="Berthelot C."/>
            <person name="Brunet F."/>
            <person name="Chalopin D."/>
            <person name="Juanchich A."/>
            <person name="Bernard M."/>
            <person name="Noel B."/>
            <person name="Bento P."/>
            <person name="Da Silva C."/>
            <person name="Labadie K."/>
            <person name="Alberti A."/>
            <person name="Aury J.M."/>
            <person name="Louis A."/>
            <person name="Dehais P."/>
            <person name="Bardou P."/>
            <person name="Montfort J."/>
            <person name="Klopp C."/>
            <person name="Cabau C."/>
            <person name="Gaspin C."/>
            <person name="Thorgaard G.H."/>
            <person name="Boussaha M."/>
            <person name="Quillet E."/>
            <person name="Guyomard R."/>
            <person name="Galiana D."/>
            <person name="Bobe J."/>
            <person name="Volff J.N."/>
            <person name="Genet C."/>
            <person name="Wincker P."/>
            <person name="Jaillon O."/>
            <person name="Roest Crollius H."/>
            <person name="Guiguen Y."/>
        </authorList>
    </citation>
    <scope>NUCLEOTIDE SEQUENCE [LARGE SCALE GENOMIC DNA]</scope>
</reference>
<evidence type="ECO:0000256" key="7">
    <source>
        <dbReference type="ARBA" id="ARBA00047746"/>
    </source>
</evidence>
<dbReference type="GO" id="GO:0006396">
    <property type="term" value="P:RNA processing"/>
    <property type="evidence" value="ECO:0007669"/>
    <property type="project" value="InterPro"/>
</dbReference>
<dbReference type="AlphaFoldDB" id="A0A060YI62"/>
<dbReference type="PANTHER" id="PTHR11118:SF1">
    <property type="entry name" value="RNA-SPLICING LIGASE RTCB HOMOLOG"/>
    <property type="match status" value="1"/>
</dbReference>
<dbReference type="InterPro" id="IPR036025">
    <property type="entry name" value="RtcB-like_sf"/>
</dbReference>
<evidence type="ECO:0000313" key="10">
    <source>
        <dbReference type="EMBL" id="CDQ91212.1"/>
    </source>
</evidence>
<dbReference type="GO" id="GO:0170057">
    <property type="term" value="F:RNA ligase (GTP) activity"/>
    <property type="evidence" value="ECO:0007669"/>
    <property type="project" value="UniProtKB-EC"/>
</dbReference>
<dbReference type="PROSITE" id="PS01288">
    <property type="entry name" value="UPF0027"/>
    <property type="match status" value="1"/>
</dbReference>
<evidence type="ECO:0000256" key="4">
    <source>
        <dbReference type="ARBA" id="ARBA00022741"/>
    </source>
</evidence>
<dbReference type="STRING" id="8022.A0A060YI62"/>
<keyword evidence="5 8" id="KW-0342">GTP-binding</keyword>
<feature type="binding site" evidence="9">
    <location>
        <position position="261"/>
    </location>
    <ligand>
        <name>Mn(2+)</name>
        <dbReference type="ChEBI" id="CHEBI:29035"/>
        <label>2</label>
    </ligand>
</feature>
<proteinExistence type="predicted"/>
<evidence type="ECO:0000256" key="8">
    <source>
        <dbReference type="PIRSR" id="PIRSR601233-2"/>
    </source>
</evidence>
<keyword evidence="3 9" id="KW-0479">Metal-binding</keyword>
<reference evidence="10" key="2">
    <citation type="submission" date="2014-03" db="EMBL/GenBank/DDBJ databases">
        <authorList>
            <person name="Genoscope - CEA"/>
        </authorList>
    </citation>
    <scope>NUCLEOTIDE SEQUENCE</scope>
</reference>
<dbReference type="PANTHER" id="PTHR11118">
    <property type="entry name" value="RNA-SPLICING LIGASE RTCB HOMOLOG"/>
    <property type="match status" value="1"/>
</dbReference>
<dbReference type="EC" id="6.5.1.8" evidence="1"/>
<dbReference type="GO" id="GO:0072669">
    <property type="term" value="C:tRNA-splicing ligase complex"/>
    <property type="evidence" value="ECO:0007669"/>
    <property type="project" value="TreeGrafter"/>
</dbReference>
<keyword evidence="6 9" id="KW-0464">Manganese</keyword>
<dbReference type="Pfam" id="PF01139">
    <property type="entry name" value="RtcB"/>
    <property type="match status" value="1"/>
</dbReference>
<evidence type="ECO:0000256" key="3">
    <source>
        <dbReference type="ARBA" id="ARBA00022723"/>
    </source>
</evidence>
<dbReference type="EMBL" id="FR911506">
    <property type="protein sequence ID" value="CDQ91212.1"/>
    <property type="molecule type" value="Genomic_DNA"/>
</dbReference>
<evidence type="ECO:0000256" key="2">
    <source>
        <dbReference type="ARBA" id="ARBA00022598"/>
    </source>
</evidence>
<dbReference type="SUPFAM" id="SSF103365">
    <property type="entry name" value="Hypothetical protein PH1602"/>
    <property type="match status" value="1"/>
</dbReference>
<dbReference type="GO" id="GO:0003972">
    <property type="term" value="F:RNA ligase (ATP) activity"/>
    <property type="evidence" value="ECO:0007669"/>
    <property type="project" value="TreeGrafter"/>
</dbReference>
<gene>
    <name evidence="10" type="ORF">GSONMT00017398001</name>
</gene>